<dbReference type="Proteomes" id="UP000620591">
    <property type="component" value="Unassembled WGS sequence"/>
</dbReference>
<keyword evidence="3" id="KW-1185">Reference proteome</keyword>
<accession>A0A8I0ESD3</accession>
<dbReference type="Proteomes" id="UP000515871">
    <property type="component" value="Chromosome"/>
</dbReference>
<dbReference type="AlphaFoldDB" id="A0A8I0ESD3"/>
<dbReference type="EMBL" id="JACTVM010000001">
    <property type="protein sequence ID" value="MBC9225315.1"/>
    <property type="molecule type" value="Genomic_DNA"/>
</dbReference>
<dbReference type="Pfam" id="PF06089">
    <property type="entry name" value="Asparaginase_II"/>
    <property type="match status" value="1"/>
</dbReference>
<organism evidence="1 4">
    <name type="scientific">Aeromicrobium senzhongii</name>
    <dbReference type="NCBI Taxonomy" id="2663859"/>
    <lineage>
        <taxon>Bacteria</taxon>
        <taxon>Bacillati</taxon>
        <taxon>Actinomycetota</taxon>
        <taxon>Actinomycetes</taxon>
        <taxon>Propionibacteriales</taxon>
        <taxon>Nocardioidaceae</taxon>
        <taxon>Aeromicrobium</taxon>
    </lineage>
</organism>
<dbReference type="PANTHER" id="PTHR42110">
    <property type="entry name" value="L-ASPARAGINASE, PUTATIVE (AFU_ORTHOLOGUE AFUA_3G11890)-RELATED"/>
    <property type="match status" value="1"/>
</dbReference>
<gene>
    <name evidence="2" type="ORF">H9L21_06665</name>
    <name evidence="1" type="ORF">IBG24_03165</name>
</gene>
<dbReference type="EMBL" id="CP060587">
    <property type="protein sequence ID" value="QNL95906.1"/>
    <property type="molecule type" value="Genomic_DNA"/>
</dbReference>
<proteinExistence type="predicted"/>
<name>A0A8I0ESD3_9ACTN</name>
<dbReference type="PANTHER" id="PTHR42110:SF1">
    <property type="entry name" value="L-ASPARAGINASE, PUTATIVE (AFU_ORTHOLOGUE AFUA_3G11890)-RELATED"/>
    <property type="match status" value="1"/>
</dbReference>
<reference evidence="1" key="1">
    <citation type="submission" date="2020-09" db="EMBL/GenBank/DDBJ databases">
        <title>Novel species in genus Aeromicrobium.</title>
        <authorList>
            <person name="Zhang G."/>
        </authorList>
    </citation>
    <scope>NUCLEOTIDE SEQUENCE</scope>
    <source>
        <strain evidence="3">zg-629</strain>
        <strain evidence="2">Zg-629</strain>
        <strain evidence="1">Zg-636</strain>
    </source>
</reference>
<evidence type="ECO:0000313" key="1">
    <source>
        <dbReference type="EMBL" id="MBC9225315.1"/>
    </source>
</evidence>
<sequence>MRDASPTDVSTGASAPLAHVVRGDLVESVHLGHLSAIDAEGASVLAVGDPEVTMWPRSSVKPLQAVAMLRHGLDLPDRLLALASASHNGEPDHIAGALEILARAGQTESALRNTPDLPWGSTAMRDWLAAGQGAEQISQNCSGKHAAMLLTCVTAGWDTATYLAPDHPLQVAIRETIEEFTGVPIATETVDGCGAPLFATTVTGLARAFARIASAPTRDPESPEARVARAMAAFPQMVAGGQRPTTTLMRAVPGLVAKDGADGVFAAGLPDGRAAAFKVLDGAERPLAPVLVAALDALGAFTGDDVDQAAVAALRERAVLGAGEPVGSVRPAF</sequence>
<evidence type="ECO:0000313" key="4">
    <source>
        <dbReference type="Proteomes" id="UP000620591"/>
    </source>
</evidence>
<evidence type="ECO:0000313" key="3">
    <source>
        <dbReference type="Proteomes" id="UP000515871"/>
    </source>
</evidence>
<protein>
    <submittedName>
        <fullName evidence="1">Asparaginase</fullName>
    </submittedName>
</protein>
<dbReference type="InterPro" id="IPR010349">
    <property type="entry name" value="Asparaginase_II"/>
</dbReference>
<evidence type="ECO:0000313" key="2">
    <source>
        <dbReference type="EMBL" id="QNL95906.1"/>
    </source>
</evidence>